<keyword evidence="5" id="KW-0812">Transmembrane</keyword>
<dbReference type="PANTHER" id="PTHR34501:SF9">
    <property type="entry name" value="MAJOR OUTER MEMBRANE PROTEIN P.IA"/>
    <property type="match status" value="1"/>
</dbReference>
<evidence type="ECO:0000256" key="2">
    <source>
        <dbReference type="ARBA" id="ARBA00011233"/>
    </source>
</evidence>
<keyword evidence="9" id="KW-0472">Membrane</keyword>
<dbReference type="InterPro" id="IPR033900">
    <property type="entry name" value="Gram_neg_porin_domain"/>
</dbReference>
<dbReference type="GO" id="GO:0015288">
    <property type="term" value="F:porin activity"/>
    <property type="evidence" value="ECO:0007669"/>
    <property type="project" value="UniProtKB-KW"/>
</dbReference>
<name>A0A7X9ZYM1_9BURK</name>
<keyword evidence="6 12" id="KW-0732">Signal</keyword>
<evidence type="ECO:0000256" key="5">
    <source>
        <dbReference type="ARBA" id="ARBA00022692"/>
    </source>
</evidence>
<keyword evidence="3" id="KW-0813">Transport</keyword>
<proteinExistence type="predicted"/>
<keyword evidence="4" id="KW-1134">Transmembrane beta strand</keyword>
<dbReference type="EMBL" id="JABBFZ010000011">
    <property type="protein sequence ID" value="NML32946.1"/>
    <property type="molecule type" value="Genomic_DNA"/>
</dbReference>
<comment type="subunit">
    <text evidence="2">Homotrimer.</text>
</comment>
<dbReference type="InterPro" id="IPR023614">
    <property type="entry name" value="Porin_dom_sf"/>
</dbReference>
<organism evidence="14 15">
    <name type="scientific">Paraburkholderia antibiotica</name>
    <dbReference type="NCBI Taxonomy" id="2728839"/>
    <lineage>
        <taxon>Bacteria</taxon>
        <taxon>Pseudomonadati</taxon>
        <taxon>Pseudomonadota</taxon>
        <taxon>Betaproteobacteria</taxon>
        <taxon>Burkholderiales</taxon>
        <taxon>Burkholderiaceae</taxon>
        <taxon>Paraburkholderia</taxon>
    </lineage>
</organism>
<accession>A0A7X9ZYM1</accession>
<gene>
    <name evidence="14" type="ORF">HHL14_19170</name>
</gene>
<dbReference type="GO" id="GO:0009279">
    <property type="term" value="C:cell outer membrane"/>
    <property type="evidence" value="ECO:0007669"/>
    <property type="project" value="UniProtKB-SubCell"/>
</dbReference>
<feature type="region of interest" description="Disordered" evidence="11">
    <location>
        <begin position="354"/>
        <end position="383"/>
    </location>
</feature>
<keyword evidence="7" id="KW-0406">Ion transport</keyword>
<evidence type="ECO:0000256" key="8">
    <source>
        <dbReference type="ARBA" id="ARBA00023114"/>
    </source>
</evidence>
<evidence type="ECO:0000256" key="7">
    <source>
        <dbReference type="ARBA" id="ARBA00023065"/>
    </source>
</evidence>
<evidence type="ECO:0000256" key="9">
    <source>
        <dbReference type="ARBA" id="ARBA00023136"/>
    </source>
</evidence>
<evidence type="ECO:0000313" key="14">
    <source>
        <dbReference type="EMBL" id="NML32946.1"/>
    </source>
</evidence>
<feature type="signal peptide" evidence="12">
    <location>
        <begin position="1"/>
        <end position="23"/>
    </location>
</feature>
<comment type="caution">
    <text evidence="14">The sequence shown here is derived from an EMBL/GenBank/DDBJ whole genome shotgun (WGS) entry which is preliminary data.</text>
</comment>
<sequence length="397" mass="42097">MKKSSALVPLIVSLILLPCTASAQNSVTIYGIIDTGVQYLGNTPNGHIVSMESGDLVPSRWGLRGTEDLGGGTSVIFQLESGFSSTNGALGCGIFCREAVIGVTNPVWGTFRAGRIGGYELQNDSFSTDPQLMNIFGVSTLVRGRNWTYASNTLEYKTPTWHGLTVKGQYDLTNNTSFNSGNPGSGPGQLYGPQGRSDGIELSYQHGPAYLLVIYDEIRSASGQFDNVYQNSRSILAGGTYNIGPVTMYGGFQHLSAPQASAEGYFANTGAAPTTLKEGTGLPTAVDQEWIGARWNITPAAAVMAAVYHTNANHGNGNANLWTLGGTYSLSKRTYLYSEVSLVTNSKTSNIGLDDGYSDPYGANRNDDPLSGPANTRTNPNFGGSQVGFVAGMVTHF</sequence>
<dbReference type="Gene3D" id="2.40.160.10">
    <property type="entry name" value="Porin"/>
    <property type="match status" value="1"/>
</dbReference>
<dbReference type="CDD" id="cd00342">
    <property type="entry name" value="gram_neg_porins"/>
    <property type="match status" value="1"/>
</dbReference>
<dbReference type="GO" id="GO:0006811">
    <property type="term" value="P:monoatomic ion transport"/>
    <property type="evidence" value="ECO:0007669"/>
    <property type="project" value="UniProtKB-KW"/>
</dbReference>
<keyword evidence="15" id="KW-1185">Reference proteome</keyword>
<evidence type="ECO:0000256" key="4">
    <source>
        <dbReference type="ARBA" id="ARBA00022452"/>
    </source>
</evidence>
<protein>
    <submittedName>
        <fullName evidence="14">Porin</fullName>
    </submittedName>
</protein>
<evidence type="ECO:0000313" key="15">
    <source>
        <dbReference type="Proteomes" id="UP000583127"/>
    </source>
</evidence>
<evidence type="ECO:0000256" key="3">
    <source>
        <dbReference type="ARBA" id="ARBA00022448"/>
    </source>
</evidence>
<evidence type="ECO:0000256" key="10">
    <source>
        <dbReference type="ARBA" id="ARBA00023237"/>
    </source>
</evidence>
<reference evidence="14 15" key="1">
    <citation type="submission" date="2020-04" db="EMBL/GenBank/DDBJ databases">
        <title>Paraburkholderia sp. G-4-1-8 isolated from soil.</title>
        <authorList>
            <person name="Dahal R.H."/>
        </authorList>
    </citation>
    <scope>NUCLEOTIDE SEQUENCE [LARGE SCALE GENOMIC DNA]</scope>
    <source>
        <strain evidence="14 15">G-4-1-8</strain>
    </source>
</reference>
<feature type="chain" id="PRO_5031129308" evidence="12">
    <location>
        <begin position="24"/>
        <end position="397"/>
    </location>
</feature>
<keyword evidence="8" id="KW-0626">Porin</keyword>
<comment type="subcellular location">
    <subcellularLocation>
        <location evidence="1">Cell outer membrane</location>
        <topology evidence="1">Multi-pass membrane protein</topology>
    </subcellularLocation>
</comment>
<feature type="compositionally biased region" description="Polar residues" evidence="11">
    <location>
        <begin position="373"/>
        <end position="383"/>
    </location>
</feature>
<keyword evidence="10" id="KW-0998">Cell outer membrane</keyword>
<dbReference type="Pfam" id="PF13609">
    <property type="entry name" value="Porin_4"/>
    <property type="match status" value="1"/>
</dbReference>
<dbReference type="Proteomes" id="UP000583127">
    <property type="component" value="Unassembled WGS sequence"/>
</dbReference>
<evidence type="ECO:0000256" key="6">
    <source>
        <dbReference type="ARBA" id="ARBA00022729"/>
    </source>
</evidence>
<dbReference type="GO" id="GO:0046930">
    <property type="term" value="C:pore complex"/>
    <property type="evidence" value="ECO:0007669"/>
    <property type="project" value="UniProtKB-KW"/>
</dbReference>
<evidence type="ECO:0000259" key="13">
    <source>
        <dbReference type="Pfam" id="PF13609"/>
    </source>
</evidence>
<dbReference type="PANTHER" id="PTHR34501">
    <property type="entry name" value="PROTEIN YDDL-RELATED"/>
    <property type="match status" value="1"/>
</dbReference>
<dbReference type="SUPFAM" id="SSF56935">
    <property type="entry name" value="Porins"/>
    <property type="match status" value="1"/>
</dbReference>
<evidence type="ECO:0000256" key="11">
    <source>
        <dbReference type="SAM" id="MobiDB-lite"/>
    </source>
</evidence>
<dbReference type="RefSeq" id="WP_169499188.1">
    <property type="nucleotide sequence ID" value="NZ_JABBFZ010000011.1"/>
</dbReference>
<dbReference type="InterPro" id="IPR050298">
    <property type="entry name" value="Gram-neg_bact_OMP"/>
</dbReference>
<evidence type="ECO:0000256" key="1">
    <source>
        <dbReference type="ARBA" id="ARBA00004571"/>
    </source>
</evidence>
<feature type="domain" description="Porin" evidence="13">
    <location>
        <begin position="13"/>
        <end position="347"/>
    </location>
</feature>
<feature type="region of interest" description="Disordered" evidence="11">
    <location>
        <begin position="175"/>
        <end position="197"/>
    </location>
</feature>
<evidence type="ECO:0000256" key="12">
    <source>
        <dbReference type="SAM" id="SignalP"/>
    </source>
</evidence>
<dbReference type="AlphaFoldDB" id="A0A7X9ZYM1"/>